<evidence type="ECO:0000313" key="3">
    <source>
        <dbReference type="Proteomes" id="UP000822688"/>
    </source>
</evidence>
<accession>A0A8T0HW36</accession>
<proteinExistence type="predicted"/>
<protein>
    <submittedName>
        <fullName evidence="2">Uncharacterized protein</fullName>
    </submittedName>
</protein>
<keyword evidence="3" id="KW-1185">Reference proteome</keyword>
<feature type="region of interest" description="Disordered" evidence="1">
    <location>
        <begin position="55"/>
        <end position="100"/>
    </location>
</feature>
<reference evidence="2" key="1">
    <citation type="submission" date="2020-06" db="EMBL/GenBank/DDBJ databases">
        <title>WGS assembly of Ceratodon purpureus strain R40.</title>
        <authorList>
            <person name="Carey S.B."/>
            <person name="Jenkins J."/>
            <person name="Shu S."/>
            <person name="Lovell J.T."/>
            <person name="Sreedasyam A."/>
            <person name="Maumus F."/>
            <person name="Tiley G.P."/>
            <person name="Fernandez-Pozo N."/>
            <person name="Barry K."/>
            <person name="Chen C."/>
            <person name="Wang M."/>
            <person name="Lipzen A."/>
            <person name="Daum C."/>
            <person name="Saski C.A."/>
            <person name="Payton A.C."/>
            <person name="Mcbreen J.C."/>
            <person name="Conrad R.E."/>
            <person name="Kollar L.M."/>
            <person name="Olsson S."/>
            <person name="Huttunen S."/>
            <person name="Landis J.B."/>
            <person name="Wickett N.J."/>
            <person name="Johnson M.G."/>
            <person name="Rensing S.A."/>
            <person name="Grimwood J."/>
            <person name="Schmutz J."/>
            <person name="Mcdaniel S.F."/>
        </authorList>
    </citation>
    <scope>NUCLEOTIDE SEQUENCE</scope>
    <source>
        <strain evidence="2">R40</strain>
    </source>
</reference>
<feature type="compositionally biased region" description="Basic and acidic residues" evidence="1">
    <location>
        <begin position="56"/>
        <end position="85"/>
    </location>
</feature>
<sequence length="192" mass="22510">MEFQKIFGPQPKELDWYGIINFTLAVFLDCKWHKYKYSIRVCEKDEQAVWCSVTPEPEKPKAGEKPLEKPAEAKRVEEPPPDGEKPKKKIGWTKDPPPPPKKSVVDDFCFFSATRLMPTSARIKILDPLGNPAKTLWAEVTFLRWLQGYPPRIVFLRPSRVYGQYRFQDFSFWRPPPPPEPPRKRLRFRIAP</sequence>
<evidence type="ECO:0000313" key="2">
    <source>
        <dbReference type="EMBL" id="KAG0575332.1"/>
    </source>
</evidence>
<evidence type="ECO:0000256" key="1">
    <source>
        <dbReference type="SAM" id="MobiDB-lite"/>
    </source>
</evidence>
<dbReference type="EMBL" id="CM026426">
    <property type="protein sequence ID" value="KAG0575332.1"/>
    <property type="molecule type" value="Genomic_DNA"/>
</dbReference>
<dbReference type="Proteomes" id="UP000822688">
    <property type="component" value="Chromosome V"/>
</dbReference>
<name>A0A8T0HW36_CERPU</name>
<organism evidence="2 3">
    <name type="scientific">Ceratodon purpureus</name>
    <name type="common">Fire moss</name>
    <name type="synonym">Dicranum purpureum</name>
    <dbReference type="NCBI Taxonomy" id="3225"/>
    <lineage>
        <taxon>Eukaryota</taxon>
        <taxon>Viridiplantae</taxon>
        <taxon>Streptophyta</taxon>
        <taxon>Embryophyta</taxon>
        <taxon>Bryophyta</taxon>
        <taxon>Bryophytina</taxon>
        <taxon>Bryopsida</taxon>
        <taxon>Dicranidae</taxon>
        <taxon>Pseudoditrichales</taxon>
        <taxon>Ditrichaceae</taxon>
        <taxon>Ceratodon</taxon>
    </lineage>
</organism>
<gene>
    <name evidence="2" type="ORF">KC19_VG337600</name>
</gene>
<dbReference type="AlphaFoldDB" id="A0A8T0HW36"/>
<comment type="caution">
    <text evidence="2">The sequence shown here is derived from an EMBL/GenBank/DDBJ whole genome shotgun (WGS) entry which is preliminary data.</text>
</comment>